<accession>A0A2K9V4A6</accession>
<organism evidence="1 2">
    <name type="scientific">Faecalibacterium phage FP_Taranis</name>
    <dbReference type="NCBI Taxonomy" id="2070186"/>
    <lineage>
        <taxon>Viruses</taxon>
        <taxon>Duplodnaviria</taxon>
        <taxon>Heunggongvirae</taxon>
        <taxon>Uroviricota</taxon>
        <taxon>Caudoviricetes</taxon>
        <taxon>Taranisvirus</taxon>
        <taxon>Taranisvirus taranis</taxon>
    </lineage>
</organism>
<protein>
    <submittedName>
        <fullName evidence="1">Tail assembly chaperone protein</fullName>
    </submittedName>
</protein>
<dbReference type="EMBL" id="MG711467">
    <property type="protein sequence ID" value="AUV56857.1"/>
    <property type="molecule type" value="Genomic_DNA"/>
</dbReference>
<name>A0A2K9V4A6_9CAUD</name>
<proteinExistence type="predicted"/>
<dbReference type="Proteomes" id="UP000241620">
    <property type="component" value="Segment"/>
</dbReference>
<reference evidence="1 2" key="1">
    <citation type="submission" date="2017-12" db="EMBL/GenBank/DDBJ databases">
        <title>Phages infecting Faecalibacterium prausnitzii belong to novel viral genera that help decipher intestinal viromes.</title>
        <authorList>
            <person name="Petit M.-A."/>
            <person name="De Paepe M."/>
            <person name="Benevides L."/>
            <person name="Langella P."/>
        </authorList>
    </citation>
    <scope>NUCLEOTIDE SEQUENCE [LARGE SCALE GENOMIC DNA]</scope>
</reference>
<dbReference type="KEGG" id="vg:54987821"/>
<evidence type="ECO:0000313" key="1">
    <source>
        <dbReference type="EMBL" id="AUV56857.1"/>
    </source>
</evidence>
<evidence type="ECO:0000313" key="2">
    <source>
        <dbReference type="Proteomes" id="UP000241620"/>
    </source>
</evidence>
<keyword evidence="2" id="KW-1185">Reference proteome</keyword>
<sequence length="124" mass="13568">MNAVIDPKEFDAAQAAAAKAAAAADPYTYTHKLQKPLDYEGKHYESLTFDWGKLTGNDSLAIEAELTALNQPVIIPSMSAGYLIRMACRACTEPIGVDVIGAMSIRDYNTIRTKARNFLLRSDL</sequence>
<dbReference type="GeneID" id="54987821"/>
<dbReference type="RefSeq" id="YP_009797407.1">
    <property type="nucleotide sequence ID" value="NC_047914.1"/>
</dbReference>